<gene>
    <name evidence="4" type="ORF">CALMAC_LOCUS151</name>
</gene>
<dbReference type="PANTHER" id="PTHR22963">
    <property type="entry name" value="ENDOGLIN-RELATED"/>
    <property type="match status" value="1"/>
</dbReference>
<feature type="signal peptide" evidence="2">
    <location>
        <begin position="1"/>
        <end position="19"/>
    </location>
</feature>
<accession>A0A653BDN4</accession>
<organism evidence="4 5">
    <name type="scientific">Callosobruchus maculatus</name>
    <name type="common">Southern cowpea weevil</name>
    <name type="synonym">Pulse bruchid</name>
    <dbReference type="NCBI Taxonomy" id="64391"/>
    <lineage>
        <taxon>Eukaryota</taxon>
        <taxon>Metazoa</taxon>
        <taxon>Ecdysozoa</taxon>
        <taxon>Arthropoda</taxon>
        <taxon>Hexapoda</taxon>
        <taxon>Insecta</taxon>
        <taxon>Pterygota</taxon>
        <taxon>Neoptera</taxon>
        <taxon>Endopterygota</taxon>
        <taxon>Coleoptera</taxon>
        <taxon>Polyphaga</taxon>
        <taxon>Cucujiformia</taxon>
        <taxon>Chrysomeloidea</taxon>
        <taxon>Chrysomelidae</taxon>
        <taxon>Bruchinae</taxon>
        <taxon>Bruchini</taxon>
        <taxon>Callosobruchus</taxon>
    </lineage>
</organism>
<dbReference type="InterPro" id="IPR000742">
    <property type="entry name" value="EGF"/>
</dbReference>
<sequence length="147" mass="16257">MGSRCASVLLFFLVYCGAADPFRLATGTLCHRDTWYAVSLLFNLRNWHLYLYCQHLRSQRTVFYRWGTSCIAECLDNSDCAGHKTCSAGNCIDPCVGVCGANANCETRNHVPVCSCPAGFTGDPFTGCRRFDPGAVSSKSLWDQHEL</sequence>
<proteinExistence type="predicted"/>
<keyword evidence="5" id="KW-1185">Reference proteome</keyword>
<evidence type="ECO:0000313" key="5">
    <source>
        <dbReference type="Proteomes" id="UP000410492"/>
    </source>
</evidence>
<feature type="chain" id="PRO_5024919540" description="EGF-like domain-containing protein" evidence="2">
    <location>
        <begin position="20"/>
        <end position="147"/>
    </location>
</feature>
<dbReference type="OrthoDB" id="4405280at2759"/>
<dbReference type="PANTHER" id="PTHR22963:SF38">
    <property type="entry name" value="LP13770P"/>
    <property type="match status" value="1"/>
</dbReference>
<keyword evidence="1" id="KW-1015">Disulfide bond</keyword>
<feature type="disulfide bond" evidence="1">
    <location>
        <begin position="95"/>
        <end position="105"/>
    </location>
</feature>
<dbReference type="EMBL" id="CAACVG010000177">
    <property type="protein sequence ID" value="VEN33686.1"/>
    <property type="molecule type" value="Genomic_DNA"/>
</dbReference>
<evidence type="ECO:0000256" key="1">
    <source>
        <dbReference type="PROSITE-ProRule" id="PRU00076"/>
    </source>
</evidence>
<dbReference type="Proteomes" id="UP000410492">
    <property type="component" value="Unassembled WGS sequence"/>
</dbReference>
<evidence type="ECO:0000256" key="2">
    <source>
        <dbReference type="SAM" id="SignalP"/>
    </source>
</evidence>
<reference evidence="4 5" key="1">
    <citation type="submission" date="2019-01" db="EMBL/GenBank/DDBJ databases">
        <authorList>
            <person name="Sayadi A."/>
        </authorList>
    </citation>
    <scope>NUCLEOTIDE SEQUENCE [LARGE SCALE GENOMIC DNA]</scope>
</reference>
<name>A0A653BDN4_CALMS</name>
<keyword evidence="1" id="KW-0245">EGF-like domain</keyword>
<evidence type="ECO:0000313" key="4">
    <source>
        <dbReference type="EMBL" id="VEN33686.1"/>
    </source>
</evidence>
<feature type="domain" description="EGF-like" evidence="3">
    <location>
        <begin position="92"/>
        <end position="126"/>
    </location>
</feature>
<dbReference type="AlphaFoldDB" id="A0A653BDN4"/>
<keyword evidence="2" id="KW-0732">Signal</keyword>
<protein>
    <recommendedName>
        <fullName evidence="3">EGF-like domain-containing protein</fullName>
    </recommendedName>
</protein>
<dbReference type="PROSITE" id="PS50026">
    <property type="entry name" value="EGF_3"/>
    <property type="match status" value="1"/>
</dbReference>
<comment type="caution">
    <text evidence="1">Lacks conserved residue(s) required for the propagation of feature annotation.</text>
</comment>
<evidence type="ECO:0000259" key="3">
    <source>
        <dbReference type="PROSITE" id="PS50026"/>
    </source>
</evidence>